<dbReference type="RefSeq" id="WP_379907543.1">
    <property type="nucleotide sequence ID" value="NZ_JBHSWE010000001.1"/>
</dbReference>
<evidence type="ECO:0000313" key="6">
    <source>
        <dbReference type="Proteomes" id="UP001596422"/>
    </source>
</evidence>
<dbReference type="InterPro" id="IPR015424">
    <property type="entry name" value="PyrdxlP-dep_Trfase"/>
</dbReference>
<keyword evidence="6" id="KW-1185">Reference proteome</keyword>
<dbReference type="GO" id="GO:0008483">
    <property type="term" value="F:transaminase activity"/>
    <property type="evidence" value="ECO:0007669"/>
    <property type="project" value="UniProtKB-KW"/>
</dbReference>
<keyword evidence="5" id="KW-0032">Aminotransferase</keyword>
<keyword evidence="1 3" id="KW-0663">Pyridoxal phosphate</keyword>
<sequence>MTGLPHHIPIAMPVLGAEEQQAIQRPLSSGWVTQGREVAAFEEAFAKYVGADHACAVSSCTAALHLALHVLGVGPGDEVITVSHSFIATANAIRYCGGRPVFVDIEPQTFNMDPGLVEAAISSRTRAILVVHQLGMPADLAAILKIAKSRGIPVVEDAACAVGSEILVGDRWQRIGVPLGEIACFSFHPRKVITTGDGGMLTTNNAALYERLVKLRQHAMDVNDRTRHQANTVIFERYPELGFNYRMTDIQGAMGLEQLKRLPDIVARRRQLARNYSRELASISGLMVPQEPTWARSNWQSYCVRLPAHAKQKTVMQSMLDEGIATRRGVMCIHREASYPAELWRSVEQSSNPADTTDQNQKPLGESEAAQDHCILLPLYPQLTLEQQQRVAQALYRAVSIN</sequence>
<comment type="similarity">
    <text evidence="2 3">Belongs to the DegT/DnrJ/EryC1 family.</text>
</comment>
<comment type="caution">
    <text evidence="5">The sequence shown here is derived from an EMBL/GenBank/DDBJ whole genome shotgun (WGS) entry which is preliminary data.</text>
</comment>
<accession>A0ABW1ZU67</accession>
<dbReference type="Gene3D" id="3.40.640.10">
    <property type="entry name" value="Type I PLP-dependent aspartate aminotransferase-like (Major domain)"/>
    <property type="match status" value="1"/>
</dbReference>
<dbReference type="InterPro" id="IPR000653">
    <property type="entry name" value="DegT/StrS_aminotransferase"/>
</dbReference>
<protein>
    <submittedName>
        <fullName evidence="5">DegT/DnrJ/EryC1/StrS family aminotransferase</fullName>
    </submittedName>
</protein>
<dbReference type="InterPro" id="IPR015422">
    <property type="entry name" value="PyrdxlP-dep_Trfase_small"/>
</dbReference>
<evidence type="ECO:0000313" key="5">
    <source>
        <dbReference type="EMBL" id="MFC6668994.1"/>
    </source>
</evidence>
<dbReference type="CDD" id="cd00616">
    <property type="entry name" value="AHBA_syn"/>
    <property type="match status" value="1"/>
</dbReference>
<gene>
    <name evidence="5" type="ORF">ACFQDL_01875</name>
</gene>
<dbReference type="Gene3D" id="3.90.1150.10">
    <property type="entry name" value="Aspartate Aminotransferase, domain 1"/>
    <property type="match status" value="1"/>
</dbReference>
<evidence type="ECO:0000256" key="3">
    <source>
        <dbReference type="RuleBase" id="RU004508"/>
    </source>
</evidence>
<dbReference type="PIRSF" id="PIRSF000390">
    <property type="entry name" value="PLP_StrS"/>
    <property type="match status" value="1"/>
</dbReference>
<proteinExistence type="inferred from homology"/>
<dbReference type="EMBL" id="JBHSWE010000001">
    <property type="protein sequence ID" value="MFC6668994.1"/>
    <property type="molecule type" value="Genomic_DNA"/>
</dbReference>
<reference evidence="6" key="1">
    <citation type="journal article" date="2019" name="Int. J. Syst. Evol. Microbiol.">
        <title>The Global Catalogue of Microorganisms (GCM) 10K type strain sequencing project: providing services to taxonomists for standard genome sequencing and annotation.</title>
        <authorList>
            <consortium name="The Broad Institute Genomics Platform"/>
            <consortium name="The Broad Institute Genome Sequencing Center for Infectious Disease"/>
            <person name="Wu L."/>
            <person name="Ma J."/>
        </authorList>
    </citation>
    <scope>NUCLEOTIDE SEQUENCE [LARGE SCALE GENOMIC DNA]</scope>
    <source>
        <strain evidence="6">NBRC 111756</strain>
    </source>
</reference>
<dbReference type="SUPFAM" id="SSF53383">
    <property type="entry name" value="PLP-dependent transferases"/>
    <property type="match status" value="1"/>
</dbReference>
<feature type="region of interest" description="Disordered" evidence="4">
    <location>
        <begin position="346"/>
        <end position="367"/>
    </location>
</feature>
<evidence type="ECO:0000256" key="2">
    <source>
        <dbReference type="ARBA" id="ARBA00037999"/>
    </source>
</evidence>
<evidence type="ECO:0000256" key="4">
    <source>
        <dbReference type="SAM" id="MobiDB-lite"/>
    </source>
</evidence>
<dbReference type="InterPro" id="IPR015421">
    <property type="entry name" value="PyrdxlP-dep_Trfase_major"/>
</dbReference>
<dbReference type="Pfam" id="PF01041">
    <property type="entry name" value="DegT_DnrJ_EryC1"/>
    <property type="match status" value="1"/>
</dbReference>
<keyword evidence="5" id="KW-0808">Transferase</keyword>
<feature type="compositionally biased region" description="Polar residues" evidence="4">
    <location>
        <begin position="347"/>
        <end position="362"/>
    </location>
</feature>
<name>A0ABW1ZU67_9GAMM</name>
<dbReference type="PANTHER" id="PTHR30244">
    <property type="entry name" value="TRANSAMINASE"/>
    <property type="match status" value="1"/>
</dbReference>
<evidence type="ECO:0000256" key="1">
    <source>
        <dbReference type="ARBA" id="ARBA00022898"/>
    </source>
</evidence>
<dbReference type="PANTHER" id="PTHR30244:SF34">
    <property type="entry name" value="DTDP-4-AMINO-4,6-DIDEOXYGALACTOSE TRANSAMINASE"/>
    <property type="match status" value="1"/>
</dbReference>
<organism evidence="5 6">
    <name type="scientific">Marinobacterium aestuariivivens</name>
    <dbReference type="NCBI Taxonomy" id="1698799"/>
    <lineage>
        <taxon>Bacteria</taxon>
        <taxon>Pseudomonadati</taxon>
        <taxon>Pseudomonadota</taxon>
        <taxon>Gammaproteobacteria</taxon>
        <taxon>Oceanospirillales</taxon>
        <taxon>Oceanospirillaceae</taxon>
        <taxon>Marinobacterium</taxon>
    </lineage>
</organism>
<dbReference type="Proteomes" id="UP001596422">
    <property type="component" value="Unassembled WGS sequence"/>
</dbReference>